<protein>
    <submittedName>
        <fullName evidence="2">Uncharacterized protein</fullName>
    </submittedName>
</protein>
<dbReference type="EMBL" id="LR796703">
    <property type="protein sequence ID" value="CAB4160493.1"/>
    <property type="molecule type" value="Genomic_DNA"/>
</dbReference>
<feature type="compositionally biased region" description="Basic and acidic residues" evidence="1">
    <location>
        <begin position="17"/>
        <end position="29"/>
    </location>
</feature>
<feature type="region of interest" description="Disordered" evidence="1">
    <location>
        <begin position="1"/>
        <end position="51"/>
    </location>
</feature>
<reference evidence="2" key="1">
    <citation type="submission" date="2020-04" db="EMBL/GenBank/DDBJ databases">
        <authorList>
            <person name="Chiriac C."/>
            <person name="Salcher M."/>
            <person name="Ghai R."/>
            <person name="Kavagutti S V."/>
        </authorList>
    </citation>
    <scope>NUCLEOTIDE SEQUENCE</scope>
</reference>
<proteinExistence type="predicted"/>
<gene>
    <name evidence="2" type="ORF">UFOVP765_3</name>
</gene>
<organism evidence="2">
    <name type="scientific">uncultured Caudovirales phage</name>
    <dbReference type="NCBI Taxonomy" id="2100421"/>
    <lineage>
        <taxon>Viruses</taxon>
        <taxon>Duplodnaviria</taxon>
        <taxon>Heunggongvirae</taxon>
        <taxon>Uroviricota</taxon>
        <taxon>Caudoviricetes</taxon>
        <taxon>Peduoviridae</taxon>
        <taxon>Maltschvirus</taxon>
        <taxon>Maltschvirus maltsch</taxon>
    </lineage>
</organism>
<evidence type="ECO:0000313" key="2">
    <source>
        <dbReference type="EMBL" id="CAB4160493.1"/>
    </source>
</evidence>
<name>A0A6J5NNQ4_9CAUD</name>
<accession>A0A6J5NNQ4</accession>
<feature type="compositionally biased region" description="Polar residues" evidence="1">
    <location>
        <begin position="1"/>
        <end position="16"/>
    </location>
</feature>
<sequence>MDFAQTQMPVETTSVRQETKTEVKTESRQELQPASRTTASTEAKLDPKQELPKSKELVPGFGIVMSMQMLTQAYTIQNQQIIEAINMEQENDYAREQEVYFKLILADDIGDNLISASSYQWSSLLRDNPIQRFDFDN</sequence>
<feature type="compositionally biased region" description="Polar residues" evidence="1">
    <location>
        <begin position="30"/>
        <end position="41"/>
    </location>
</feature>
<evidence type="ECO:0000256" key="1">
    <source>
        <dbReference type="SAM" id="MobiDB-lite"/>
    </source>
</evidence>